<protein>
    <submittedName>
        <fullName evidence="1">Uncharacterized protein</fullName>
    </submittedName>
</protein>
<dbReference type="AlphaFoldDB" id="A0A6M3IFT7"/>
<organism evidence="1">
    <name type="scientific">viral metagenome</name>
    <dbReference type="NCBI Taxonomy" id="1070528"/>
    <lineage>
        <taxon>unclassified sequences</taxon>
        <taxon>metagenomes</taxon>
        <taxon>organismal metagenomes</taxon>
    </lineage>
</organism>
<gene>
    <name evidence="1" type="ORF">MM415B01932_0011</name>
</gene>
<dbReference type="EMBL" id="MT141197">
    <property type="protein sequence ID" value="QJA56058.1"/>
    <property type="molecule type" value="Genomic_DNA"/>
</dbReference>
<sequence>MAATTAIAGYDGSITGPSGCTEVINWNADLTVAQLDATSMGSSGYEEVIEGLKGATFNFTCQGATIPTRGLSAVTLKTKSTGGVTISGSAIIGRVGIADPVNDKVTYTGDAKFTGSVTVA</sequence>
<accession>A0A6M3IFT7</accession>
<reference evidence="1" key="1">
    <citation type="submission" date="2020-03" db="EMBL/GenBank/DDBJ databases">
        <title>The deep terrestrial virosphere.</title>
        <authorList>
            <person name="Holmfeldt K."/>
            <person name="Nilsson E."/>
            <person name="Simone D."/>
            <person name="Lopez-Fernandez M."/>
            <person name="Wu X."/>
            <person name="de Brujin I."/>
            <person name="Lundin D."/>
            <person name="Andersson A."/>
            <person name="Bertilsson S."/>
            <person name="Dopson M."/>
        </authorList>
    </citation>
    <scope>NUCLEOTIDE SEQUENCE</scope>
    <source>
        <strain evidence="1">MM415B01932</strain>
    </source>
</reference>
<proteinExistence type="predicted"/>
<name>A0A6M3IFT7_9ZZZZ</name>
<evidence type="ECO:0000313" key="1">
    <source>
        <dbReference type="EMBL" id="QJA56058.1"/>
    </source>
</evidence>